<protein>
    <submittedName>
        <fullName evidence="2">Ligand-binding protein SH3</fullName>
    </submittedName>
</protein>
<sequence length="164" mass="18011">MHMINYLEIFKNIPPQIATMLIAMIPIAENRVSIPVALGAYQMSVFSAIFWSALGSILAAALVIFLLEKARRIAVKRLSWADKFFTWLYTRTERKFAKKYEYLGALALTLFVAIPLPMTGAWTGSLAAVVIGIKPLRALLFVSIGVILSAVIVALVSLGVINLT</sequence>
<dbReference type="AlphaFoldDB" id="A0A2H0V332"/>
<organism evidence="2 3">
    <name type="scientific">Candidatus Falkowbacteria bacterium CG10_big_fil_rev_8_21_14_0_10_43_10</name>
    <dbReference type="NCBI Taxonomy" id="1974567"/>
    <lineage>
        <taxon>Bacteria</taxon>
        <taxon>Candidatus Falkowiibacteriota</taxon>
    </lineage>
</organism>
<dbReference type="PANTHER" id="PTHR36007:SF2">
    <property type="entry name" value="TRANSPORT PROTEIN-RELATED"/>
    <property type="match status" value="1"/>
</dbReference>
<dbReference type="EMBL" id="PFAR01000005">
    <property type="protein sequence ID" value="PIR93507.1"/>
    <property type="molecule type" value="Genomic_DNA"/>
</dbReference>
<evidence type="ECO:0000256" key="1">
    <source>
        <dbReference type="SAM" id="Phobius"/>
    </source>
</evidence>
<feature type="transmembrane region" description="Helical" evidence="1">
    <location>
        <begin position="138"/>
        <end position="161"/>
    </location>
</feature>
<dbReference type="Proteomes" id="UP000228626">
    <property type="component" value="Unassembled WGS sequence"/>
</dbReference>
<accession>A0A2H0V332</accession>
<evidence type="ECO:0000313" key="2">
    <source>
        <dbReference type="EMBL" id="PIR93507.1"/>
    </source>
</evidence>
<keyword evidence="1" id="KW-1133">Transmembrane helix</keyword>
<gene>
    <name evidence="2" type="ORF">COT99_00355</name>
</gene>
<dbReference type="PANTHER" id="PTHR36007">
    <property type="entry name" value="TRANSPORT PROTEIN-RELATED"/>
    <property type="match status" value="1"/>
</dbReference>
<dbReference type="Pfam" id="PF06695">
    <property type="entry name" value="Sm_multidrug_ex"/>
    <property type="match status" value="1"/>
</dbReference>
<dbReference type="InterPro" id="IPR009577">
    <property type="entry name" value="Sm_multidrug_ex"/>
</dbReference>
<keyword evidence="1" id="KW-0472">Membrane</keyword>
<name>A0A2H0V332_9BACT</name>
<evidence type="ECO:0000313" key="3">
    <source>
        <dbReference type="Proteomes" id="UP000228626"/>
    </source>
</evidence>
<feature type="transmembrane region" description="Helical" evidence="1">
    <location>
        <begin position="100"/>
        <end position="118"/>
    </location>
</feature>
<comment type="caution">
    <text evidence="2">The sequence shown here is derived from an EMBL/GenBank/DDBJ whole genome shotgun (WGS) entry which is preliminary data.</text>
</comment>
<feature type="transmembrane region" description="Helical" evidence="1">
    <location>
        <begin position="48"/>
        <end position="67"/>
    </location>
</feature>
<keyword evidence="1" id="KW-0812">Transmembrane</keyword>
<reference evidence="3" key="1">
    <citation type="submission" date="2017-09" db="EMBL/GenBank/DDBJ databases">
        <title>Depth-based differentiation of microbial function through sediment-hosted aquifers and enrichment of novel symbionts in the deep terrestrial subsurface.</title>
        <authorList>
            <person name="Probst A.J."/>
            <person name="Ladd B."/>
            <person name="Jarett J.K."/>
            <person name="Geller-Mcgrath D.E."/>
            <person name="Sieber C.M.K."/>
            <person name="Emerson J.B."/>
            <person name="Anantharaman K."/>
            <person name="Thomas B.C."/>
            <person name="Malmstrom R."/>
            <person name="Stieglmeier M."/>
            <person name="Klingl A."/>
            <person name="Woyke T."/>
            <person name="Ryan C.M."/>
            <person name="Banfield J.F."/>
        </authorList>
    </citation>
    <scope>NUCLEOTIDE SEQUENCE [LARGE SCALE GENOMIC DNA]</scope>
</reference>
<proteinExistence type="predicted"/>